<dbReference type="AlphaFoldDB" id="A0A9D3W292"/>
<accession>A0A9D3W292</accession>
<evidence type="ECO:0000259" key="2">
    <source>
        <dbReference type="Pfam" id="PF20167"/>
    </source>
</evidence>
<evidence type="ECO:0000313" key="3">
    <source>
        <dbReference type="EMBL" id="KAH1107799.1"/>
    </source>
</evidence>
<dbReference type="EMBL" id="JAIQCV010000004">
    <property type="protein sequence ID" value="KAH1107799.1"/>
    <property type="molecule type" value="Genomic_DNA"/>
</dbReference>
<comment type="caution">
    <text evidence="3">The sequence shown here is derived from an EMBL/GenBank/DDBJ whole genome shotgun (WGS) entry which is preliminary data.</text>
</comment>
<organism evidence="3 4">
    <name type="scientific">Gossypium stocksii</name>
    <dbReference type="NCBI Taxonomy" id="47602"/>
    <lineage>
        <taxon>Eukaryota</taxon>
        <taxon>Viridiplantae</taxon>
        <taxon>Streptophyta</taxon>
        <taxon>Embryophyta</taxon>
        <taxon>Tracheophyta</taxon>
        <taxon>Spermatophyta</taxon>
        <taxon>Magnoliopsida</taxon>
        <taxon>eudicotyledons</taxon>
        <taxon>Gunneridae</taxon>
        <taxon>Pentapetalae</taxon>
        <taxon>rosids</taxon>
        <taxon>malvids</taxon>
        <taxon>Malvales</taxon>
        <taxon>Malvaceae</taxon>
        <taxon>Malvoideae</taxon>
        <taxon>Gossypium</taxon>
    </lineage>
</organism>
<feature type="region of interest" description="Disordered" evidence="1">
    <location>
        <begin position="159"/>
        <end position="215"/>
    </location>
</feature>
<proteinExistence type="predicted"/>
<evidence type="ECO:0000256" key="1">
    <source>
        <dbReference type="SAM" id="MobiDB-lite"/>
    </source>
</evidence>
<name>A0A9D3W292_9ROSI</name>
<evidence type="ECO:0000313" key="4">
    <source>
        <dbReference type="Proteomes" id="UP000828251"/>
    </source>
</evidence>
<dbReference type="Proteomes" id="UP000828251">
    <property type="component" value="Unassembled WGS sequence"/>
</dbReference>
<feature type="domain" description="Putative plant transposon protein" evidence="2">
    <location>
        <begin position="28"/>
        <end position="133"/>
    </location>
</feature>
<sequence length="303" mass="35425">MHLKKAFTLKESNYKDFMARIRQVAKALNWELFCKKRPSVDEDLVREFYANLTSSELTEVPVYEIKVPINSNAINEFFELPDFENHEYSSLLSNIKPKNLQEILKELTVLGSKWTMSNQRIHTCQREYLTPLAKKTGYSQGTITDWDLYRVPRDSVLQQRVEESEDPKEAEHHPTKIEPEQSAEVPNEAKPMEPEAEPDTETLMFRTQPPSPDLRDELSKLMDIMQHMQWQQQAYLRYLKIRDDSMKSALKKIYNDPFIFVSEFLDFIFEPWSPLSKKEQSDSCKGNNDEAKDESNSEGSANK</sequence>
<gene>
    <name evidence="3" type="ORF">J1N35_011567</name>
</gene>
<feature type="compositionally biased region" description="Basic and acidic residues" evidence="1">
    <location>
        <begin position="276"/>
        <end position="295"/>
    </location>
</feature>
<reference evidence="3 4" key="1">
    <citation type="journal article" date="2021" name="Plant Biotechnol. J.">
        <title>Multi-omics assisted identification of the key and species-specific regulatory components of drought-tolerant mechanisms in Gossypium stocksii.</title>
        <authorList>
            <person name="Yu D."/>
            <person name="Ke L."/>
            <person name="Zhang D."/>
            <person name="Wu Y."/>
            <person name="Sun Y."/>
            <person name="Mei J."/>
            <person name="Sun J."/>
            <person name="Sun Y."/>
        </authorList>
    </citation>
    <scope>NUCLEOTIDE SEQUENCE [LARGE SCALE GENOMIC DNA]</scope>
    <source>
        <strain evidence="4">cv. E1</strain>
        <tissue evidence="3">Leaf</tissue>
    </source>
</reference>
<dbReference type="InterPro" id="IPR046796">
    <property type="entry name" value="Transposase_32_dom"/>
</dbReference>
<feature type="region of interest" description="Disordered" evidence="1">
    <location>
        <begin position="275"/>
        <end position="303"/>
    </location>
</feature>
<dbReference type="Pfam" id="PF20167">
    <property type="entry name" value="Transposase_32"/>
    <property type="match status" value="1"/>
</dbReference>
<protein>
    <recommendedName>
        <fullName evidence="2">Putative plant transposon protein domain-containing protein</fullName>
    </recommendedName>
</protein>
<feature type="compositionally biased region" description="Basic and acidic residues" evidence="1">
    <location>
        <begin position="167"/>
        <end position="179"/>
    </location>
</feature>
<keyword evidence="4" id="KW-1185">Reference proteome</keyword>